<dbReference type="Proteomes" id="UP000540919">
    <property type="component" value="Unassembled WGS sequence"/>
</dbReference>
<evidence type="ECO:0008006" key="3">
    <source>
        <dbReference type="Google" id="ProtNLM"/>
    </source>
</evidence>
<reference evidence="1 2" key="1">
    <citation type="submission" date="2020-06" db="EMBL/GenBank/DDBJ databases">
        <title>Anaerococcus sp. nov., isolated form swine feces.</title>
        <authorList>
            <person name="Yu S."/>
        </authorList>
    </citation>
    <scope>NUCLEOTIDE SEQUENCE [LARGE SCALE GENOMIC DNA]</scope>
    <source>
        <strain evidence="1 2">AGMB00486</strain>
    </source>
</reference>
<comment type="caution">
    <text evidence="1">The sequence shown here is derived from an EMBL/GenBank/DDBJ whole genome shotgun (WGS) entry which is preliminary data.</text>
</comment>
<evidence type="ECO:0000313" key="1">
    <source>
        <dbReference type="EMBL" id="NVF11878.1"/>
    </source>
</evidence>
<accession>A0ABX2NB46</accession>
<sequence length="112" mass="12809">MTRIKGIPVILISKSDPVEDELGSLIYEDKEIVVENVLVAPTSSDDILSTTNLYGKKAVYTLAIPKGDKNKWEGQEVRFFGQRWRVFGKEMQGIDDLIPLNWNKKVYVESYE</sequence>
<protein>
    <recommendedName>
        <fullName evidence="3">Phage protein</fullName>
    </recommendedName>
</protein>
<evidence type="ECO:0000313" key="2">
    <source>
        <dbReference type="Proteomes" id="UP000540919"/>
    </source>
</evidence>
<proteinExistence type="predicted"/>
<dbReference type="EMBL" id="JABVBA010000007">
    <property type="protein sequence ID" value="NVF11878.1"/>
    <property type="molecule type" value="Genomic_DNA"/>
</dbReference>
<organism evidence="1 2">
    <name type="scientific">Anaerococcus faecalis</name>
    <dbReference type="NCBI Taxonomy" id="2742993"/>
    <lineage>
        <taxon>Bacteria</taxon>
        <taxon>Bacillati</taxon>
        <taxon>Bacillota</taxon>
        <taxon>Tissierellia</taxon>
        <taxon>Tissierellales</taxon>
        <taxon>Peptoniphilaceae</taxon>
        <taxon>Anaerococcus</taxon>
    </lineage>
</organism>
<keyword evidence="2" id="KW-1185">Reference proteome</keyword>
<gene>
    <name evidence="1" type="ORF">HV819_07785</name>
</gene>
<name>A0ABX2NB46_9FIRM</name>